<evidence type="ECO:0000313" key="2">
    <source>
        <dbReference type="Proteomes" id="UP000254559"/>
    </source>
</evidence>
<gene>
    <name evidence="1" type="ORF">NCTC11564_00639</name>
</gene>
<name>A0A9X8T3K9_STREQ</name>
<comment type="caution">
    <text evidence="1">The sequence shown here is derived from an EMBL/GenBank/DDBJ whole genome shotgun (WGS) entry which is preliminary data.</text>
</comment>
<sequence>MPITKHEIPLLEFDSDPSVVIMPTHEGLDIQLPPKCVYAFLEDEIEAFALDHQGKKSQNSFQLLRFTLFIC</sequence>
<organism evidence="1 2">
    <name type="scientific">Streptococcus dysgalactiae subsp. equisimilis</name>
    <name type="common">Streptococcus equisimilis</name>
    <dbReference type="NCBI Taxonomy" id="119602"/>
    <lineage>
        <taxon>Bacteria</taxon>
        <taxon>Bacillati</taxon>
        <taxon>Bacillota</taxon>
        <taxon>Bacilli</taxon>
        <taxon>Lactobacillales</taxon>
        <taxon>Streptococcaceae</taxon>
        <taxon>Streptococcus</taxon>
    </lineage>
</organism>
<protein>
    <submittedName>
        <fullName evidence="1">Phosphorylase Pnp/Udp family protein</fullName>
    </submittedName>
</protein>
<dbReference type="AlphaFoldDB" id="A0A9X8T3K9"/>
<accession>A0A9X8T3K9</accession>
<dbReference type="EMBL" id="UHFO01000001">
    <property type="protein sequence ID" value="SUN62734.1"/>
    <property type="molecule type" value="Genomic_DNA"/>
</dbReference>
<proteinExistence type="predicted"/>
<evidence type="ECO:0000313" key="1">
    <source>
        <dbReference type="EMBL" id="SUN62734.1"/>
    </source>
</evidence>
<dbReference type="Proteomes" id="UP000254559">
    <property type="component" value="Unassembled WGS sequence"/>
</dbReference>
<reference evidence="1 2" key="1">
    <citation type="submission" date="2018-06" db="EMBL/GenBank/DDBJ databases">
        <authorList>
            <consortium name="Pathogen Informatics"/>
            <person name="Doyle S."/>
        </authorList>
    </citation>
    <scope>NUCLEOTIDE SEQUENCE [LARGE SCALE GENOMIC DNA]</scope>
    <source>
        <strain evidence="1 2">NCTC11564</strain>
    </source>
</reference>